<organism evidence="2">
    <name type="scientific">Anguilla anguilla</name>
    <name type="common">European freshwater eel</name>
    <name type="synonym">Muraena anguilla</name>
    <dbReference type="NCBI Taxonomy" id="7936"/>
    <lineage>
        <taxon>Eukaryota</taxon>
        <taxon>Metazoa</taxon>
        <taxon>Chordata</taxon>
        <taxon>Craniata</taxon>
        <taxon>Vertebrata</taxon>
        <taxon>Euteleostomi</taxon>
        <taxon>Actinopterygii</taxon>
        <taxon>Neopterygii</taxon>
        <taxon>Teleostei</taxon>
        <taxon>Anguilliformes</taxon>
        <taxon>Anguillidae</taxon>
        <taxon>Anguilla</taxon>
    </lineage>
</organism>
<protein>
    <submittedName>
        <fullName evidence="2">Uncharacterized protein</fullName>
    </submittedName>
</protein>
<dbReference type="AlphaFoldDB" id="A0A0E9RTW3"/>
<sequence>MNPVFFFLLTLYTVTLWWQSTAPNRGRRCLMH</sequence>
<keyword evidence="1" id="KW-0732">Signal</keyword>
<feature type="chain" id="PRO_5002431820" evidence="1">
    <location>
        <begin position="18"/>
        <end position="32"/>
    </location>
</feature>
<evidence type="ECO:0000313" key="2">
    <source>
        <dbReference type="EMBL" id="JAH32566.1"/>
    </source>
</evidence>
<feature type="signal peptide" evidence="1">
    <location>
        <begin position="1"/>
        <end position="17"/>
    </location>
</feature>
<accession>A0A0E9RTW3</accession>
<dbReference type="EMBL" id="GBXM01076011">
    <property type="protein sequence ID" value="JAH32566.1"/>
    <property type="molecule type" value="Transcribed_RNA"/>
</dbReference>
<reference evidence="2" key="1">
    <citation type="submission" date="2014-11" db="EMBL/GenBank/DDBJ databases">
        <authorList>
            <person name="Amaro Gonzalez C."/>
        </authorList>
    </citation>
    <scope>NUCLEOTIDE SEQUENCE</scope>
</reference>
<evidence type="ECO:0000256" key="1">
    <source>
        <dbReference type="SAM" id="SignalP"/>
    </source>
</evidence>
<proteinExistence type="predicted"/>
<reference evidence="2" key="2">
    <citation type="journal article" date="2015" name="Fish Shellfish Immunol.">
        <title>Early steps in the European eel (Anguilla anguilla)-Vibrio vulnificus interaction in the gills: Role of the RtxA13 toxin.</title>
        <authorList>
            <person name="Callol A."/>
            <person name="Pajuelo D."/>
            <person name="Ebbesson L."/>
            <person name="Teles M."/>
            <person name="MacKenzie S."/>
            <person name="Amaro C."/>
        </authorList>
    </citation>
    <scope>NUCLEOTIDE SEQUENCE</scope>
</reference>
<name>A0A0E9RTW3_ANGAN</name>